<organism evidence="2 3">
    <name type="scientific">Dendroctonus ponderosae</name>
    <name type="common">Mountain pine beetle</name>
    <dbReference type="NCBI Taxonomy" id="77166"/>
    <lineage>
        <taxon>Eukaryota</taxon>
        <taxon>Metazoa</taxon>
        <taxon>Ecdysozoa</taxon>
        <taxon>Arthropoda</taxon>
        <taxon>Hexapoda</taxon>
        <taxon>Insecta</taxon>
        <taxon>Pterygota</taxon>
        <taxon>Neoptera</taxon>
        <taxon>Endopterygota</taxon>
        <taxon>Coleoptera</taxon>
        <taxon>Polyphaga</taxon>
        <taxon>Cucujiformia</taxon>
        <taxon>Curculionidae</taxon>
        <taxon>Scolytinae</taxon>
        <taxon>Dendroctonus</taxon>
    </lineage>
</organism>
<dbReference type="InterPro" id="IPR041228">
    <property type="entry name" value="Dynein_C"/>
</dbReference>
<dbReference type="GO" id="GO:0051959">
    <property type="term" value="F:dynein light intermediate chain binding"/>
    <property type="evidence" value="ECO:0007669"/>
    <property type="project" value="InterPro"/>
</dbReference>
<dbReference type="AlphaFoldDB" id="A0AAR5P8V6"/>
<evidence type="ECO:0000259" key="1">
    <source>
        <dbReference type="Pfam" id="PF18199"/>
    </source>
</evidence>
<keyword evidence="3" id="KW-1185">Reference proteome</keyword>
<reference evidence="2" key="2">
    <citation type="submission" date="2024-08" db="UniProtKB">
        <authorList>
            <consortium name="EnsemblMetazoa"/>
        </authorList>
    </citation>
    <scope>IDENTIFICATION</scope>
</reference>
<accession>A0AAR5P8V6</accession>
<dbReference type="EnsemblMetazoa" id="XM_019901960.1">
    <property type="protein sequence ID" value="XP_019757519.1"/>
    <property type="gene ID" value="LOC109535919"/>
</dbReference>
<reference evidence="3" key="1">
    <citation type="journal article" date="2013" name="Genome Biol.">
        <title>Draft genome of the mountain pine beetle, Dendroctonus ponderosae Hopkins, a major forest pest.</title>
        <authorList>
            <person name="Keeling C.I."/>
            <person name="Yuen M.M."/>
            <person name="Liao N.Y."/>
            <person name="Docking T.R."/>
            <person name="Chan S.K."/>
            <person name="Taylor G.A."/>
            <person name="Palmquist D.L."/>
            <person name="Jackman S.D."/>
            <person name="Nguyen A."/>
            <person name="Li M."/>
            <person name="Henderson H."/>
            <person name="Janes J.K."/>
            <person name="Zhao Y."/>
            <person name="Pandoh P."/>
            <person name="Moore R."/>
            <person name="Sperling F.A."/>
            <person name="Huber D.P."/>
            <person name="Birol I."/>
            <person name="Jones S.J."/>
            <person name="Bohlmann J."/>
        </authorList>
    </citation>
    <scope>NUCLEOTIDE SEQUENCE</scope>
</reference>
<dbReference type="PANTHER" id="PTHR45703">
    <property type="entry name" value="DYNEIN HEAVY CHAIN"/>
    <property type="match status" value="1"/>
</dbReference>
<dbReference type="Pfam" id="PF18199">
    <property type="entry name" value="Dynein_C"/>
    <property type="match status" value="1"/>
</dbReference>
<dbReference type="Gene3D" id="1.20.1270.280">
    <property type="match status" value="1"/>
</dbReference>
<evidence type="ECO:0000313" key="2">
    <source>
        <dbReference type="EnsemblMetazoa" id="XP_019757519.1"/>
    </source>
</evidence>
<proteinExistence type="predicted"/>
<dbReference type="InterPro" id="IPR026983">
    <property type="entry name" value="DHC"/>
</dbReference>
<feature type="domain" description="Dynein heavy chain C-terminal" evidence="1">
    <location>
        <begin position="20"/>
        <end position="250"/>
    </location>
</feature>
<dbReference type="Gene3D" id="3.10.490.20">
    <property type="match status" value="1"/>
</dbReference>
<dbReference type="GO" id="GO:0030286">
    <property type="term" value="C:dynein complex"/>
    <property type="evidence" value="ECO:0007669"/>
    <property type="project" value="InterPro"/>
</dbReference>
<protein>
    <recommendedName>
        <fullName evidence="1">Dynein heavy chain C-terminal domain-containing protein</fullName>
    </recommendedName>
</protein>
<dbReference type="Proteomes" id="UP000019118">
    <property type="component" value="Unassembled WGS sequence"/>
</dbReference>
<dbReference type="InterPro" id="IPR043160">
    <property type="entry name" value="Dynein_C_barrel"/>
</dbReference>
<evidence type="ECO:0000313" key="3">
    <source>
        <dbReference type="Proteomes" id="UP000019118"/>
    </source>
</evidence>
<dbReference type="GO" id="GO:0007018">
    <property type="term" value="P:microtubule-based movement"/>
    <property type="evidence" value="ECO:0007669"/>
    <property type="project" value="InterPro"/>
</dbReference>
<name>A0AAR5P8V6_DENPD</name>
<dbReference type="PANTHER" id="PTHR45703:SF22">
    <property type="entry name" value="DYNEIN CYTOPLASMIC 2 HEAVY CHAIN 1"/>
    <property type="match status" value="1"/>
</dbReference>
<sequence>MEEDQPGPRFYTTELACGKKSASALESYVYEEYSKGVTLIQMIHKDFANFNKISKGLQEAEPNEVLAANSLVQSQTPVAWIHFWNGPKDPTQYLTELLQKTAHLSIWNSKSTEELLKQPVKLSMFFSPDTFLACSKQGFARFSNVPLEELVLQTSWTSSRNHALILSGILIEGALLENGVLVACKSNSESINLTPNCYLNWTEKDKLPQDNFAKFPLYTDSSRESKITHIQVECSASLRDQYVLSGLAFYLKH</sequence>
<dbReference type="GO" id="GO:0045505">
    <property type="term" value="F:dynein intermediate chain binding"/>
    <property type="evidence" value="ECO:0007669"/>
    <property type="project" value="InterPro"/>
</dbReference>